<organism evidence="2 3">
    <name type="scientific">[Clostridium] leptum</name>
    <dbReference type="NCBI Taxonomy" id="1535"/>
    <lineage>
        <taxon>Bacteria</taxon>
        <taxon>Bacillati</taxon>
        <taxon>Bacillota</taxon>
        <taxon>Clostridia</taxon>
        <taxon>Eubacteriales</taxon>
        <taxon>Oscillospiraceae</taxon>
        <taxon>Oscillospiraceae incertae sedis</taxon>
    </lineage>
</organism>
<feature type="domain" description="Integrase catalytic" evidence="1">
    <location>
        <begin position="1"/>
        <end position="28"/>
    </location>
</feature>
<evidence type="ECO:0000313" key="2">
    <source>
        <dbReference type="EMBL" id="RGQ35066.1"/>
    </source>
</evidence>
<reference evidence="2 3" key="1">
    <citation type="submission" date="2018-08" db="EMBL/GenBank/DDBJ databases">
        <title>A genome reference for cultivated species of the human gut microbiota.</title>
        <authorList>
            <person name="Zou Y."/>
            <person name="Xue W."/>
            <person name="Luo G."/>
        </authorList>
    </citation>
    <scope>NUCLEOTIDE SEQUENCE [LARGE SCALE GENOMIC DNA]</scope>
    <source>
        <strain evidence="2 3">AF28-26</strain>
    </source>
</reference>
<proteinExistence type="predicted"/>
<comment type="caution">
    <text evidence="2">The sequence shown here is derived from an EMBL/GenBank/DDBJ whole genome shotgun (WGS) entry which is preliminary data.</text>
</comment>
<evidence type="ECO:0000313" key="3">
    <source>
        <dbReference type="Proteomes" id="UP000284751"/>
    </source>
</evidence>
<dbReference type="GO" id="GO:0015074">
    <property type="term" value="P:DNA integration"/>
    <property type="evidence" value="ECO:0007669"/>
    <property type="project" value="InterPro"/>
</dbReference>
<dbReference type="EMBL" id="QRTC01000074">
    <property type="protein sequence ID" value="RGQ35066.1"/>
    <property type="molecule type" value="Genomic_DNA"/>
</dbReference>
<protein>
    <recommendedName>
        <fullName evidence="1">Integrase catalytic domain-containing protein</fullName>
    </recommendedName>
</protein>
<dbReference type="AlphaFoldDB" id="A0A412AUE9"/>
<dbReference type="Proteomes" id="UP000284751">
    <property type="component" value="Unassembled WGS sequence"/>
</dbReference>
<sequence length="31" mass="3608">EYLDYYNNRRIKAKLKGLPPAIHRQHALSAA</sequence>
<dbReference type="InterPro" id="IPR001584">
    <property type="entry name" value="Integrase_cat-core"/>
</dbReference>
<evidence type="ECO:0000259" key="1">
    <source>
        <dbReference type="Pfam" id="PF13333"/>
    </source>
</evidence>
<dbReference type="Pfam" id="PF13333">
    <property type="entry name" value="rve_2"/>
    <property type="match status" value="1"/>
</dbReference>
<name>A0A412AUE9_9FIRM</name>
<gene>
    <name evidence="2" type="ORF">DWY99_13175</name>
</gene>
<feature type="non-terminal residue" evidence="2">
    <location>
        <position position="1"/>
    </location>
</feature>
<accession>A0A412AUE9</accession>